<evidence type="ECO:0000256" key="1">
    <source>
        <dbReference type="SAM" id="MobiDB-lite"/>
    </source>
</evidence>
<dbReference type="AlphaFoldDB" id="A0A3N4JSF5"/>
<dbReference type="InterPro" id="IPR000782">
    <property type="entry name" value="FAS1_domain"/>
</dbReference>
<dbReference type="InterPro" id="IPR036378">
    <property type="entry name" value="FAS1_dom_sf"/>
</dbReference>
<feature type="signal peptide" evidence="2">
    <location>
        <begin position="1"/>
        <end position="21"/>
    </location>
</feature>
<dbReference type="Pfam" id="PF02469">
    <property type="entry name" value="Fasciclin"/>
    <property type="match status" value="1"/>
</dbReference>
<proteinExistence type="predicted"/>
<dbReference type="EMBL" id="ML120374">
    <property type="protein sequence ID" value="RPB01273.1"/>
    <property type="molecule type" value="Genomic_DNA"/>
</dbReference>
<keyword evidence="2" id="KW-0732">Signal</keyword>
<name>A0A3N4JSF5_9PEZI</name>
<feature type="domain" description="FAS1" evidence="3">
    <location>
        <begin position="259"/>
        <end position="378"/>
    </location>
</feature>
<dbReference type="PROSITE" id="PS50213">
    <property type="entry name" value="FAS1"/>
    <property type="match status" value="1"/>
</dbReference>
<feature type="region of interest" description="Disordered" evidence="1">
    <location>
        <begin position="111"/>
        <end position="169"/>
    </location>
</feature>
<gene>
    <name evidence="4" type="ORF">L873DRAFT_1676958</name>
</gene>
<organism evidence="4 5">
    <name type="scientific">Choiromyces venosus 120613-1</name>
    <dbReference type="NCBI Taxonomy" id="1336337"/>
    <lineage>
        <taxon>Eukaryota</taxon>
        <taxon>Fungi</taxon>
        <taxon>Dikarya</taxon>
        <taxon>Ascomycota</taxon>
        <taxon>Pezizomycotina</taxon>
        <taxon>Pezizomycetes</taxon>
        <taxon>Pezizales</taxon>
        <taxon>Tuberaceae</taxon>
        <taxon>Choiromyces</taxon>
    </lineage>
</organism>
<evidence type="ECO:0000259" key="3">
    <source>
        <dbReference type="PROSITE" id="PS50213"/>
    </source>
</evidence>
<protein>
    <submittedName>
        <fullName evidence="4">FAS1 domain-containing protein</fullName>
    </submittedName>
</protein>
<evidence type="ECO:0000313" key="4">
    <source>
        <dbReference type="EMBL" id="RPB01273.1"/>
    </source>
</evidence>
<evidence type="ECO:0000256" key="2">
    <source>
        <dbReference type="SAM" id="SignalP"/>
    </source>
</evidence>
<dbReference type="SUPFAM" id="SSF82153">
    <property type="entry name" value="FAS1 domain"/>
    <property type="match status" value="1"/>
</dbReference>
<feature type="chain" id="PRO_5018233374" evidence="2">
    <location>
        <begin position="22"/>
        <end position="413"/>
    </location>
</feature>
<evidence type="ECO:0000313" key="5">
    <source>
        <dbReference type="Proteomes" id="UP000276215"/>
    </source>
</evidence>
<dbReference type="Gene3D" id="2.30.180.10">
    <property type="entry name" value="FAS1 domain"/>
    <property type="match status" value="1"/>
</dbReference>
<sequence length="413" mass="42636">MILSIPLLAVVSLFLAPHVFCQGTSDKTLMQVLSEIPECQEYHQLLLGFPDMQTPPAGIFDVYCPRNEAVDRKLAEPAVAGSKVKRNNFGAGKSAGAGTINFSATLVPPTTAAPSATPTGNSSATANAPGKRQVTSVSTSASTVVLPSSTAATSTTPGSSPGASPTTATAVATSFRTSGPDPFAMDPNQRTVKSVFNDPAYVNLGPGEVLRLISFAGAPAFATTGQKLAGGLGQVVNVMRGKIPFNQGNVYVVDEFITLPDTISTSLAKFGQKIFLAALTKYNLIGTYEATPRITVFAPIDSSLSGELSECLCKQHVIEGPPLYTPDIVPGKSYITKAGGNITIDIKNGEYTLPGGATIVKANVITRNGVMHFINGTIPGSCEPQQFTGGGSKMQAWAGGLVGLVGAVVGILA</sequence>
<accession>A0A3N4JSF5</accession>
<dbReference type="OrthoDB" id="286301at2759"/>
<dbReference type="Proteomes" id="UP000276215">
    <property type="component" value="Unassembled WGS sequence"/>
</dbReference>
<dbReference type="STRING" id="1336337.A0A3N4JSF5"/>
<keyword evidence="5" id="KW-1185">Reference proteome</keyword>
<reference evidence="4 5" key="1">
    <citation type="journal article" date="2018" name="Nat. Ecol. Evol.">
        <title>Pezizomycetes genomes reveal the molecular basis of ectomycorrhizal truffle lifestyle.</title>
        <authorList>
            <person name="Murat C."/>
            <person name="Payen T."/>
            <person name="Noel B."/>
            <person name="Kuo A."/>
            <person name="Morin E."/>
            <person name="Chen J."/>
            <person name="Kohler A."/>
            <person name="Krizsan K."/>
            <person name="Balestrini R."/>
            <person name="Da Silva C."/>
            <person name="Montanini B."/>
            <person name="Hainaut M."/>
            <person name="Levati E."/>
            <person name="Barry K.W."/>
            <person name="Belfiori B."/>
            <person name="Cichocki N."/>
            <person name="Clum A."/>
            <person name="Dockter R.B."/>
            <person name="Fauchery L."/>
            <person name="Guy J."/>
            <person name="Iotti M."/>
            <person name="Le Tacon F."/>
            <person name="Lindquist E.A."/>
            <person name="Lipzen A."/>
            <person name="Malagnac F."/>
            <person name="Mello A."/>
            <person name="Molinier V."/>
            <person name="Miyauchi S."/>
            <person name="Poulain J."/>
            <person name="Riccioni C."/>
            <person name="Rubini A."/>
            <person name="Sitrit Y."/>
            <person name="Splivallo R."/>
            <person name="Traeger S."/>
            <person name="Wang M."/>
            <person name="Zifcakova L."/>
            <person name="Wipf D."/>
            <person name="Zambonelli A."/>
            <person name="Paolocci F."/>
            <person name="Nowrousian M."/>
            <person name="Ottonello S."/>
            <person name="Baldrian P."/>
            <person name="Spatafora J.W."/>
            <person name="Henrissat B."/>
            <person name="Nagy L.G."/>
            <person name="Aury J.M."/>
            <person name="Wincker P."/>
            <person name="Grigoriev I.V."/>
            <person name="Bonfante P."/>
            <person name="Martin F.M."/>
        </authorList>
    </citation>
    <scope>NUCLEOTIDE SEQUENCE [LARGE SCALE GENOMIC DNA]</scope>
    <source>
        <strain evidence="4 5">120613-1</strain>
    </source>
</reference>